<dbReference type="EMBL" id="VIVQ01000001">
    <property type="protein sequence ID" value="TWE11703.1"/>
    <property type="molecule type" value="Genomic_DNA"/>
</dbReference>
<sequence length="584" mass="61488">MPLAPRQGNPVPLEPPHIRAVGHSHATARNTREWHAIAPIGDDKGTPVPLTRRHGHPRATRPTPMAPPCHSNHRRTMLRSPEGASNRLGANGPPVSLADMPAEVAVVGSGPNGLAAAVTMARAGLSVDVFERNDWVGGGASTREITLPGFRHDLASAVHPMALASPFFQQFELSRRIRLLVPEVSFAHPLPDGRVGVGHRDLQSAADAMGADGPAYERLMRPLVDRIGQLTTLTSGALLQRPVHPTAAAFFGARTLEQGCAVWRSRFSDEVAPAMLTGCAAHTIGRHPSLTTAAAGLLLTAHAHAAGWPVPEGGSQAISDALATDLGTYGGAIHTGIGITSAAQLKTYRTVLFDVSTKALAALGGDRFSTRYQCALRQLHHGNGVCKVDYALDGPVPWTSAALRNTPTIHLGGTRDQIAASECAVARGKLSDQPYVLVVQPGVVDTTRAPAGKATLWAYTHVPFGSPLDRSEAMTAMIERLAPGFRDLILAQTSTTASDFATVSDNFAGGDFAVGAVTLRQLLRRPVLSPTPWRTPVDGWYLASSAASPGPSVHGLAGWHAASTALRDQYQLPPPDLGLEPAPA</sequence>
<keyword evidence="3" id="KW-1185">Reference proteome</keyword>
<dbReference type="Gene3D" id="3.90.660.50">
    <property type="match status" value="1"/>
</dbReference>
<evidence type="ECO:0000313" key="2">
    <source>
        <dbReference type="EMBL" id="TWE11703.1"/>
    </source>
</evidence>
<dbReference type="Pfam" id="PF13450">
    <property type="entry name" value="NAD_binding_8"/>
    <property type="match status" value="1"/>
</dbReference>
<organism evidence="2 3">
    <name type="scientific">Rudaeicoccus suwonensis</name>
    <dbReference type="NCBI Taxonomy" id="657409"/>
    <lineage>
        <taxon>Bacteria</taxon>
        <taxon>Bacillati</taxon>
        <taxon>Actinomycetota</taxon>
        <taxon>Actinomycetes</taxon>
        <taxon>Micrococcales</taxon>
        <taxon>Dermacoccaceae</taxon>
        <taxon>Rudaeicoccus</taxon>
    </lineage>
</organism>
<accession>A0A561E7W2</accession>
<dbReference type="PRINTS" id="PR00419">
    <property type="entry name" value="ADXRDTASE"/>
</dbReference>
<dbReference type="Gene3D" id="3.50.50.60">
    <property type="entry name" value="FAD/NAD(P)-binding domain"/>
    <property type="match status" value="1"/>
</dbReference>
<dbReference type="PANTHER" id="PTHR10668:SF105">
    <property type="entry name" value="DEHYDROGENASE-RELATED"/>
    <property type="match status" value="1"/>
</dbReference>
<comment type="caution">
    <text evidence="2">The sequence shown here is derived from an EMBL/GenBank/DDBJ whole genome shotgun (WGS) entry which is preliminary data.</text>
</comment>
<gene>
    <name evidence="2" type="ORF">BKA23_0484</name>
</gene>
<dbReference type="PANTHER" id="PTHR10668">
    <property type="entry name" value="PHYTOENE DEHYDROGENASE"/>
    <property type="match status" value="1"/>
</dbReference>
<proteinExistence type="predicted"/>
<feature type="region of interest" description="Disordered" evidence="1">
    <location>
        <begin position="33"/>
        <end position="91"/>
    </location>
</feature>
<feature type="compositionally biased region" description="Basic and acidic residues" evidence="1">
    <location>
        <begin position="33"/>
        <end position="45"/>
    </location>
</feature>
<evidence type="ECO:0000256" key="1">
    <source>
        <dbReference type="SAM" id="MobiDB-lite"/>
    </source>
</evidence>
<dbReference type="InterPro" id="IPR036188">
    <property type="entry name" value="FAD/NAD-bd_sf"/>
</dbReference>
<dbReference type="AlphaFoldDB" id="A0A561E7W2"/>
<name>A0A561E7W2_9MICO</name>
<reference evidence="2 3" key="1">
    <citation type="submission" date="2019-06" db="EMBL/GenBank/DDBJ databases">
        <title>Sequencing the genomes of 1000 actinobacteria strains.</title>
        <authorList>
            <person name="Klenk H.-P."/>
        </authorList>
    </citation>
    <scope>NUCLEOTIDE SEQUENCE [LARGE SCALE GENOMIC DNA]</scope>
    <source>
        <strain evidence="2 3">DSM 19560</strain>
    </source>
</reference>
<protein>
    <submittedName>
        <fullName evidence="2">Phytoene dehydrogenase-like protein</fullName>
    </submittedName>
</protein>
<dbReference type="SUPFAM" id="SSF51905">
    <property type="entry name" value="FAD/NAD(P)-binding domain"/>
    <property type="match status" value="1"/>
</dbReference>
<evidence type="ECO:0000313" key="3">
    <source>
        <dbReference type="Proteomes" id="UP000318297"/>
    </source>
</evidence>
<dbReference type="Proteomes" id="UP000318297">
    <property type="component" value="Unassembled WGS sequence"/>
</dbReference>